<dbReference type="EMBL" id="BARS01054646">
    <property type="protein sequence ID" value="GAG50574.1"/>
    <property type="molecule type" value="Genomic_DNA"/>
</dbReference>
<comment type="caution">
    <text evidence="1">The sequence shown here is derived from an EMBL/GenBank/DDBJ whole genome shotgun (WGS) entry which is preliminary data.</text>
</comment>
<reference evidence="1" key="1">
    <citation type="journal article" date="2014" name="Front. Microbiol.">
        <title>High frequency of phylogenetically diverse reductive dehalogenase-homologous genes in deep subseafloor sedimentary metagenomes.</title>
        <authorList>
            <person name="Kawai M."/>
            <person name="Futagami T."/>
            <person name="Toyoda A."/>
            <person name="Takaki Y."/>
            <person name="Nishi S."/>
            <person name="Hori S."/>
            <person name="Arai W."/>
            <person name="Tsubouchi T."/>
            <person name="Morono Y."/>
            <person name="Uchiyama I."/>
            <person name="Ito T."/>
            <person name="Fujiyama A."/>
            <person name="Inagaki F."/>
            <person name="Takami H."/>
        </authorList>
    </citation>
    <scope>NUCLEOTIDE SEQUENCE</scope>
    <source>
        <strain evidence="1">Expedition CK06-06</strain>
    </source>
</reference>
<evidence type="ECO:0000313" key="1">
    <source>
        <dbReference type="EMBL" id="GAG50574.1"/>
    </source>
</evidence>
<proteinExistence type="predicted"/>
<protein>
    <submittedName>
        <fullName evidence="1">Uncharacterized protein</fullName>
    </submittedName>
</protein>
<sequence>LLDSLSPNRQVPTIPCTEAGIWVGMILAN</sequence>
<organism evidence="1">
    <name type="scientific">marine sediment metagenome</name>
    <dbReference type="NCBI Taxonomy" id="412755"/>
    <lineage>
        <taxon>unclassified sequences</taxon>
        <taxon>metagenomes</taxon>
        <taxon>ecological metagenomes</taxon>
    </lineage>
</organism>
<feature type="non-terminal residue" evidence="1">
    <location>
        <position position="1"/>
    </location>
</feature>
<dbReference type="AlphaFoldDB" id="X0Y3T3"/>
<name>X0Y3T3_9ZZZZ</name>
<accession>X0Y3T3</accession>
<gene>
    <name evidence="1" type="ORF">S01H1_80856</name>
</gene>